<keyword evidence="2" id="KW-1133">Transmembrane helix</keyword>
<evidence type="ECO:0000313" key="4">
    <source>
        <dbReference type="Proteomes" id="UP000007882"/>
    </source>
</evidence>
<evidence type="ECO:0000256" key="1">
    <source>
        <dbReference type="SAM" id="MobiDB-lite"/>
    </source>
</evidence>
<feature type="region of interest" description="Disordered" evidence="1">
    <location>
        <begin position="129"/>
        <end position="150"/>
    </location>
</feature>
<protein>
    <submittedName>
        <fullName evidence="3">Uncharacterized protein</fullName>
    </submittedName>
</protein>
<accession>I0GWU7</accession>
<keyword evidence="2" id="KW-0812">Transmembrane</keyword>
<dbReference type="HOGENOM" id="CLU_118434_0_0_11"/>
<feature type="transmembrane region" description="Helical" evidence="2">
    <location>
        <begin position="72"/>
        <end position="90"/>
    </location>
</feature>
<dbReference type="Proteomes" id="UP000007882">
    <property type="component" value="Chromosome"/>
</dbReference>
<dbReference type="EMBL" id="AP012319">
    <property type="protein sequence ID" value="BAL85234.1"/>
    <property type="molecule type" value="Genomic_DNA"/>
</dbReference>
<keyword evidence="4" id="KW-1185">Reference proteome</keyword>
<evidence type="ECO:0000313" key="3">
    <source>
        <dbReference type="EMBL" id="BAL85234.1"/>
    </source>
</evidence>
<dbReference type="AlphaFoldDB" id="I0GWU7"/>
<sequence length="150" mass="15351">MEDRRKARVGTVSGLALLTGATALVAVAGGHRSYFATALLALLAAGMAHALVVEIQRQARRRARGWARHDTVNAVLLACWAACAAALIAVGSRPVLILGCVLAPGYAASSAYFVVERLRTLAAPFVPSPAPAADSAPVAEPSPADVTPSV</sequence>
<name>I0GWU7_ACTM4</name>
<feature type="transmembrane region" description="Helical" evidence="2">
    <location>
        <begin position="33"/>
        <end position="52"/>
    </location>
</feature>
<proteinExistence type="predicted"/>
<reference evidence="3 4" key="1">
    <citation type="submission" date="2012-02" db="EMBL/GenBank/DDBJ databases">
        <title>Complete genome sequence of Actinoplanes missouriensis 431 (= NBRC 102363).</title>
        <authorList>
            <person name="Ohnishi Y."/>
            <person name="Ishikawa J."/>
            <person name="Sekine M."/>
            <person name="Hosoyama A."/>
            <person name="Harada T."/>
            <person name="Narita H."/>
            <person name="Hata T."/>
            <person name="Konno Y."/>
            <person name="Tutikane K."/>
            <person name="Fujita N."/>
            <person name="Horinouchi S."/>
            <person name="Hayakawa M."/>
        </authorList>
    </citation>
    <scope>NUCLEOTIDE SEQUENCE [LARGE SCALE GENOMIC DNA]</scope>
    <source>
        <strain evidence="4">ATCC 14538 / DSM 43046 / CBS 188.64 / JCM 3121 / NBRC 102363 / NCIMB 12654 / NRRL B-3342 / UNCC 431</strain>
    </source>
</reference>
<feature type="compositionally biased region" description="Low complexity" evidence="1">
    <location>
        <begin position="131"/>
        <end position="150"/>
    </location>
</feature>
<evidence type="ECO:0000256" key="2">
    <source>
        <dbReference type="SAM" id="Phobius"/>
    </source>
</evidence>
<feature type="transmembrane region" description="Helical" evidence="2">
    <location>
        <begin position="96"/>
        <end position="115"/>
    </location>
</feature>
<keyword evidence="2" id="KW-0472">Membrane</keyword>
<gene>
    <name evidence="3" type="ordered locus">AMIS_140</name>
</gene>
<dbReference type="KEGG" id="ams:AMIS_140"/>
<organism evidence="3 4">
    <name type="scientific">Actinoplanes missouriensis (strain ATCC 14538 / DSM 43046 / CBS 188.64 / JCM 3121 / NBRC 102363 / NCIMB 12654 / NRRL B-3342 / UNCC 431)</name>
    <dbReference type="NCBI Taxonomy" id="512565"/>
    <lineage>
        <taxon>Bacteria</taxon>
        <taxon>Bacillati</taxon>
        <taxon>Actinomycetota</taxon>
        <taxon>Actinomycetes</taxon>
        <taxon>Micromonosporales</taxon>
        <taxon>Micromonosporaceae</taxon>
        <taxon>Actinoplanes</taxon>
    </lineage>
</organism>